<sequence length="343" mass="37043">MSLPQPSLPLSPPAEVDDVEDLLDSSHTFLRAQAQAIQLLSDSFSPANRLEGPCTHFSKSLQIMRQTVCAGGTIIFSGMGKSHKIGAKLAATLQSFGILSSLLHASEALHGDVGIVRPNDTVVLISASGNSPELAEMIKHIPKQTATICLTCNENSSLAAETNSIIFAPIESYHSEQNLYGLPAPTISSTMCLVLGDAICLALFESVERDTKRRQSSFARNHPGGAIGIANKKITSDPISIAGESEDEVILWDQIPYFESDLSFCSVIDVWKAVNNSPYLLVNSFLYKSSDIVRAVELGEDLASVPHYSILNIPSLTDANIEVYRDESNRPIGVLRPICTMQS</sequence>
<dbReference type="AlphaFoldDB" id="A0AAV5RNR3"/>
<dbReference type="Proteomes" id="UP001362899">
    <property type="component" value="Unassembled WGS sequence"/>
</dbReference>
<evidence type="ECO:0000313" key="3">
    <source>
        <dbReference type="Proteomes" id="UP001362899"/>
    </source>
</evidence>
<dbReference type="InterPro" id="IPR046348">
    <property type="entry name" value="SIS_dom_sf"/>
</dbReference>
<dbReference type="InterPro" id="IPR001347">
    <property type="entry name" value="SIS_dom"/>
</dbReference>
<organism evidence="2 3">
    <name type="scientific">Starmerella bacillaris</name>
    <name type="common">Yeast</name>
    <name type="synonym">Candida zemplinina</name>
    <dbReference type="NCBI Taxonomy" id="1247836"/>
    <lineage>
        <taxon>Eukaryota</taxon>
        <taxon>Fungi</taxon>
        <taxon>Dikarya</taxon>
        <taxon>Ascomycota</taxon>
        <taxon>Saccharomycotina</taxon>
        <taxon>Dipodascomycetes</taxon>
        <taxon>Dipodascales</taxon>
        <taxon>Trichomonascaceae</taxon>
        <taxon>Starmerella</taxon>
    </lineage>
</organism>
<dbReference type="EMBL" id="BTGC01000008">
    <property type="protein sequence ID" value="GMM52793.1"/>
    <property type="molecule type" value="Genomic_DNA"/>
</dbReference>
<gene>
    <name evidence="2" type="ORF">DASB73_037560</name>
</gene>
<feature type="domain" description="SIS" evidence="1">
    <location>
        <begin position="64"/>
        <end position="209"/>
    </location>
</feature>
<dbReference type="InterPro" id="IPR035474">
    <property type="entry name" value="SIS_Kpsf"/>
</dbReference>
<keyword evidence="3" id="KW-1185">Reference proteome</keyword>
<protein>
    <recommendedName>
        <fullName evidence="1">SIS domain-containing protein</fullName>
    </recommendedName>
</protein>
<dbReference type="CDD" id="cd05014">
    <property type="entry name" value="SIS_Kpsf"/>
    <property type="match status" value="1"/>
</dbReference>
<dbReference type="SUPFAM" id="SSF53697">
    <property type="entry name" value="SIS domain"/>
    <property type="match status" value="1"/>
</dbReference>
<dbReference type="PANTHER" id="PTHR38418:SF2">
    <property type="entry name" value="SUGAR ISOMERASE, KPSF_GUTQ (AFU_ORTHOLOGUE AFUA_6G08860)"/>
    <property type="match status" value="1"/>
</dbReference>
<accession>A0AAV5RNR3</accession>
<dbReference type="GO" id="GO:1901135">
    <property type="term" value="P:carbohydrate derivative metabolic process"/>
    <property type="evidence" value="ECO:0007669"/>
    <property type="project" value="InterPro"/>
</dbReference>
<dbReference type="GO" id="GO:0097367">
    <property type="term" value="F:carbohydrate derivative binding"/>
    <property type="evidence" value="ECO:0007669"/>
    <property type="project" value="InterPro"/>
</dbReference>
<name>A0AAV5RNR3_STABA</name>
<dbReference type="Pfam" id="PF01380">
    <property type="entry name" value="SIS"/>
    <property type="match status" value="1"/>
</dbReference>
<dbReference type="PROSITE" id="PS51464">
    <property type="entry name" value="SIS"/>
    <property type="match status" value="1"/>
</dbReference>
<evidence type="ECO:0000259" key="1">
    <source>
        <dbReference type="PROSITE" id="PS51464"/>
    </source>
</evidence>
<comment type="caution">
    <text evidence="2">The sequence shown here is derived from an EMBL/GenBank/DDBJ whole genome shotgun (WGS) entry which is preliminary data.</text>
</comment>
<reference evidence="2 3" key="1">
    <citation type="journal article" date="2023" name="Elife">
        <title>Identification of key yeast species and microbe-microbe interactions impacting larval growth of Drosophila in the wild.</title>
        <authorList>
            <person name="Mure A."/>
            <person name="Sugiura Y."/>
            <person name="Maeda R."/>
            <person name="Honda K."/>
            <person name="Sakurai N."/>
            <person name="Takahashi Y."/>
            <person name="Watada M."/>
            <person name="Katoh T."/>
            <person name="Gotoh A."/>
            <person name="Gotoh Y."/>
            <person name="Taniguchi I."/>
            <person name="Nakamura K."/>
            <person name="Hayashi T."/>
            <person name="Katayama T."/>
            <person name="Uemura T."/>
            <person name="Hattori Y."/>
        </authorList>
    </citation>
    <scope>NUCLEOTIDE SEQUENCE [LARGE SCALE GENOMIC DNA]</scope>
    <source>
        <strain evidence="2 3">SB-73</strain>
    </source>
</reference>
<proteinExistence type="predicted"/>
<dbReference type="Gene3D" id="3.40.50.10490">
    <property type="entry name" value="Glucose-6-phosphate isomerase like protein, domain 1"/>
    <property type="match status" value="1"/>
</dbReference>
<evidence type="ECO:0000313" key="2">
    <source>
        <dbReference type="EMBL" id="GMM52793.1"/>
    </source>
</evidence>
<dbReference type="PANTHER" id="PTHR38418">
    <property type="entry name" value="SUGAR ISOMERASE, KPSF/GUTQ (AFU_ORTHOLOGUE AFUA_6G08860)"/>
    <property type="match status" value="1"/>
</dbReference>